<dbReference type="GO" id="GO:0012505">
    <property type="term" value="C:endomembrane system"/>
    <property type="evidence" value="ECO:0007669"/>
    <property type="project" value="UniProtKB-SubCell"/>
</dbReference>
<dbReference type="InterPro" id="IPR052222">
    <property type="entry name" value="DESIGUAL"/>
</dbReference>
<evidence type="ECO:0000313" key="10">
    <source>
        <dbReference type="Proteomes" id="UP000327157"/>
    </source>
</evidence>
<comment type="similarity">
    <text evidence="6">Belongs to the DESIGUAL family.</text>
</comment>
<proteinExistence type="inferred from homology"/>
<dbReference type="EMBL" id="SMOL01000462">
    <property type="protein sequence ID" value="KAB2612207.1"/>
    <property type="molecule type" value="Genomic_DNA"/>
</dbReference>
<evidence type="ECO:0000256" key="7">
    <source>
        <dbReference type="SAM" id="Phobius"/>
    </source>
</evidence>
<feature type="transmembrane region" description="Helical" evidence="7">
    <location>
        <begin position="104"/>
        <end position="128"/>
    </location>
</feature>
<evidence type="ECO:0000256" key="4">
    <source>
        <dbReference type="ARBA" id="ARBA00022989"/>
    </source>
</evidence>
<gene>
    <name evidence="8" type="ORF">D8674_001801</name>
    <name evidence="9" type="ORF">D8674_042007</name>
</gene>
<keyword evidence="4 7" id="KW-1133">Transmembrane helix</keyword>
<dbReference type="InterPro" id="IPR009606">
    <property type="entry name" value="DEAL/Modifying_wall_lignin1/2"/>
</dbReference>
<protein>
    <submittedName>
        <fullName evidence="9">Uncharacterized protein</fullName>
    </submittedName>
</protein>
<reference evidence="9 10" key="1">
    <citation type="submission" date="2019-09" db="EMBL/GenBank/DDBJ databases">
        <authorList>
            <person name="Ou C."/>
        </authorList>
    </citation>
    <scope>NUCLEOTIDE SEQUENCE [LARGE SCALE GENOMIC DNA]</scope>
    <source>
        <strain evidence="9">S2</strain>
        <tissue evidence="9">Leaf</tissue>
    </source>
</reference>
<evidence type="ECO:0000256" key="3">
    <source>
        <dbReference type="ARBA" id="ARBA00022729"/>
    </source>
</evidence>
<evidence type="ECO:0000256" key="2">
    <source>
        <dbReference type="ARBA" id="ARBA00022692"/>
    </source>
</evidence>
<dbReference type="EMBL" id="SMOL01000768">
    <property type="protein sequence ID" value="KAB2598881.1"/>
    <property type="molecule type" value="Genomic_DNA"/>
</dbReference>
<dbReference type="AlphaFoldDB" id="A0A5N5GAM0"/>
<keyword evidence="2 7" id="KW-0812">Transmembrane</keyword>
<reference evidence="9 10" key="2">
    <citation type="submission" date="2019-11" db="EMBL/GenBank/DDBJ databases">
        <title>A de novo genome assembly of a pear dwarfing rootstock.</title>
        <authorList>
            <person name="Wang F."/>
            <person name="Wang J."/>
            <person name="Li S."/>
            <person name="Zhang Y."/>
            <person name="Fang M."/>
            <person name="Ma L."/>
            <person name="Zhao Y."/>
            <person name="Jiang S."/>
        </authorList>
    </citation>
    <scope>NUCLEOTIDE SEQUENCE [LARGE SCALE GENOMIC DNA]</scope>
    <source>
        <strain evidence="9">S2</strain>
        <tissue evidence="9">Leaf</tissue>
    </source>
</reference>
<evidence type="ECO:0000256" key="5">
    <source>
        <dbReference type="ARBA" id="ARBA00023136"/>
    </source>
</evidence>
<sequence length="204" mass="21645">MERKVLDRPEMERKMLPVCWAVGLLGMLSAAAGFGAERTRIKRSQVHFDSTTACEYPDTPAVGLGVTAAVALMLAQIIINVSTGCNCCQRRPQPSISNSTVAQLLIVFSWISFVIAFFLLLAGAALTHRHGVEITYSGSYDCYVVKPGVFAGGALLSFASVVLGIVYYVNLNSAKNSDMSGGGSIPNRGAVAMGQPRIPPTQCG</sequence>
<dbReference type="Proteomes" id="UP000327157">
    <property type="component" value="Chromosome 1"/>
</dbReference>
<dbReference type="PANTHER" id="PTHR31769">
    <property type="entry name" value="OS07G0462200 PROTEIN-RELATED"/>
    <property type="match status" value="1"/>
</dbReference>
<keyword evidence="5 7" id="KW-0472">Membrane</keyword>
<evidence type="ECO:0000256" key="1">
    <source>
        <dbReference type="ARBA" id="ARBA00004127"/>
    </source>
</evidence>
<feature type="transmembrane region" description="Helical" evidence="7">
    <location>
        <begin position="148"/>
        <end position="169"/>
    </location>
</feature>
<dbReference type="Pfam" id="PF06749">
    <property type="entry name" value="DUF1218"/>
    <property type="match status" value="1"/>
</dbReference>
<keyword evidence="3" id="KW-0732">Signal</keyword>
<feature type="transmembrane region" description="Helical" evidence="7">
    <location>
        <begin position="59"/>
        <end position="83"/>
    </location>
</feature>
<accession>A0A5N5GAM0</accession>
<dbReference type="OrthoDB" id="678343at2759"/>
<keyword evidence="10" id="KW-1185">Reference proteome</keyword>
<name>A0A5N5GAM0_9ROSA</name>
<evidence type="ECO:0000313" key="9">
    <source>
        <dbReference type="EMBL" id="KAB2612207.1"/>
    </source>
</evidence>
<comment type="subcellular location">
    <subcellularLocation>
        <location evidence="1">Endomembrane system</location>
        <topology evidence="1">Multi-pass membrane protein</topology>
    </subcellularLocation>
</comment>
<comment type="caution">
    <text evidence="9">The sequence shown here is derived from an EMBL/GenBank/DDBJ whole genome shotgun (WGS) entry which is preliminary data.</text>
</comment>
<organism evidence="9 10">
    <name type="scientific">Pyrus ussuriensis x Pyrus communis</name>
    <dbReference type="NCBI Taxonomy" id="2448454"/>
    <lineage>
        <taxon>Eukaryota</taxon>
        <taxon>Viridiplantae</taxon>
        <taxon>Streptophyta</taxon>
        <taxon>Embryophyta</taxon>
        <taxon>Tracheophyta</taxon>
        <taxon>Spermatophyta</taxon>
        <taxon>Magnoliopsida</taxon>
        <taxon>eudicotyledons</taxon>
        <taxon>Gunneridae</taxon>
        <taxon>Pentapetalae</taxon>
        <taxon>rosids</taxon>
        <taxon>fabids</taxon>
        <taxon>Rosales</taxon>
        <taxon>Rosaceae</taxon>
        <taxon>Amygdaloideae</taxon>
        <taxon>Maleae</taxon>
        <taxon>Pyrus</taxon>
    </lineage>
</organism>
<evidence type="ECO:0000256" key="6">
    <source>
        <dbReference type="ARBA" id="ARBA00029467"/>
    </source>
</evidence>
<evidence type="ECO:0000313" key="8">
    <source>
        <dbReference type="EMBL" id="KAB2598881.1"/>
    </source>
</evidence>